<feature type="binding site" evidence="2">
    <location>
        <position position="259"/>
    </location>
    <ligand>
        <name>substrate</name>
    </ligand>
</feature>
<organism evidence="4">
    <name type="scientific">Planktothricoides raciborskii GIHE-MW2</name>
    <dbReference type="NCBI Taxonomy" id="2792601"/>
    <lineage>
        <taxon>Bacteria</taxon>
        <taxon>Bacillati</taxon>
        <taxon>Cyanobacteriota</taxon>
        <taxon>Cyanophyceae</taxon>
        <taxon>Oscillatoriophycideae</taxon>
        <taxon>Oscillatoriales</taxon>
        <taxon>Oscillatoriaceae</taxon>
        <taxon>Planktothricoides</taxon>
    </lineage>
</organism>
<dbReference type="PANTHER" id="PTHR43415">
    <property type="entry name" value="SPERMIDINE N(1)-ACETYLTRANSFERASE"/>
    <property type="match status" value="1"/>
</dbReference>
<dbReference type="NCBIfam" id="TIGR03590">
    <property type="entry name" value="PseG"/>
    <property type="match status" value="1"/>
</dbReference>
<keyword evidence="4" id="KW-0378">Hydrolase</keyword>
<feature type="active site" description="Proton acceptor" evidence="1">
    <location>
        <position position="17"/>
    </location>
</feature>
<evidence type="ECO:0000259" key="3">
    <source>
        <dbReference type="PROSITE" id="PS51186"/>
    </source>
</evidence>
<gene>
    <name evidence="4" type="primary">pseG</name>
    <name evidence="4" type="ORF">ABWT76_003532</name>
</gene>
<dbReference type="EC" id="3.6.1.57" evidence="4"/>
<dbReference type="Pfam" id="PF13302">
    <property type="entry name" value="Acetyltransf_3"/>
    <property type="match status" value="1"/>
</dbReference>
<dbReference type="Pfam" id="PF04101">
    <property type="entry name" value="Glyco_tran_28_C"/>
    <property type="match status" value="1"/>
</dbReference>
<dbReference type="AlphaFoldDB" id="A0AAU8J854"/>
<dbReference type="RefSeq" id="WP_354634705.1">
    <property type="nucleotide sequence ID" value="NZ_CP159837.1"/>
</dbReference>
<dbReference type="PROSITE" id="PS51186">
    <property type="entry name" value="GNAT"/>
    <property type="match status" value="1"/>
</dbReference>
<reference evidence="4" key="1">
    <citation type="submission" date="2024-07" db="EMBL/GenBank/DDBJ databases">
        <authorList>
            <person name="Kim Y.J."/>
            <person name="Jeong J.Y."/>
        </authorList>
    </citation>
    <scope>NUCLEOTIDE SEQUENCE</scope>
    <source>
        <strain evidence="4">GIHE-MW2</strain>
    </source>
</reference>
<dbReference type="SUPFAM" id="SSF53756">
    <property type="entry name" value="UDP-Glycosyltransferase/glycogen phosphorylase"/>
    <property type="match status" value="1"/>
</dbReference>
<protein>
    <submittedName>
        <fullName evidence="4">UDP-2,4-diacetamido-2,4, 6-trideoxy-beta-L-altropyranose hydrolase</fullName>
        <ecNumber evidence="4">3.6.1.57</ecNumber>
    </submittedName>
</protein>
<dbReference type="SUPFAM" id="SSF55729">
    <property type="entry name" value="Acyl-CoA N-acyltransferases (Nat)"/>
    <property type="match status" value="1"/>
</dbReference>
<dbReference type="Gene3D" id="3.40.630.30">
    <property type="match status" value="1"/>
</dbReference>
<dbReference type="Gene3D" id="3.40.50.2000">
    <property type="entry name" value="Glycogen Phosphorylase B"/>
    <property type="match status" value="1"/>
</dbReference>
<dbReference type="PANTHER" id="PTHR43415:SF3">
    <property type="entry name" value="GNAT-FAMILY ACETYLTRANSFERASE"/>
    <property type="match status" value="1"/>
</dbReference>
<feature type="domain" description="N-acetyltransferase" evidence="3">
    <location>
        <begin position="345"/>
        <end position="496"/>
    </location>
</feature>
<sequence length="496" mass="55880">MNLLIRADAFIKIGTGHVMRCLALGQAWQDTQGQPIFILANSVPALEERLKSEGMEVVHLTTEPGSLADAQKTAALAHQFEANWVAIDGYQFGSEYQQTIKNSGLNLLFIDDYGHAEHYYADFVLNQNISADEQWYQHREPYTQLLLGNRYTLLRREFWQWRGWQRTVPPVATKVLVTLGGADPDNVTLKVIQALQLVEVEKLEAVVVVGGSNPHYESLEMAGQDSRFPIRLQRNVTNMPELMAWADVAISAGGSTCWELAFMGLPSILLVLAENQRAIAQQLATLNQAINLGWHQDVKAQSISERLFTLLQSPEERKKIIQVSQQIVDGEGVFRIIKSLDANSLQLRPVREEDCELIWHWTNDPLIRSVSFSSEYIPWTDHVQWFTSKLGDRNCVFYIAFNQENVPIGQVRYEINNKEATISLAVAEAFRGRGYGSRIILLSCQKLGKDAAIKKINAYVKPNNLASINVFFKCGFQNTGETIVKGQPALHLIKNL</sequence>
<dbReference type="EMBL" id="CP159837">
    <property type="protein sequence ID" value="XCM34889.1"/>
    <property type="molecule type" value="Genomic_DNA"/>
</dbReference>
<evidence type="ECO:0000256" key="1">
    <source>
        <dbReference type="PIRSR" id="PIRSR620023-1"/>
    </source>
</evidence>
<dbReference type="InterPro" id="IPR007235">
    <property type="entry name" value="Glyco_trans_28_C"/>
</dbReference>
<dbReference type="GO" id="GO:0016787">
    <property type="term" value="F:hydrolase activity"/>
    <property type="evidence" value="ECO:0007669"/>
    <property type="project" value="UniProtKB-KW"/>
</dbReference>
<dbReference type="GO" id="GO:0016747">
    <property type="term" value="F:acyltransferase activity, transferring groups other than amino-acyl groups"/>
    <property type="evidence" value="ECO:0007669"/>
    <property type="project" value="InterPro"/>
</dbReference>
<accession>A0AAU8J854</accession>
<proteinExistence type="predicted"/>
<name>A0AAU8J854_9CYAN</name>
<dbReference type="InterPro" id="IPR016181">
    <property type="entry name" value="Acyl_CoA_acyltransferase"/>
</dbReference>
<feature type="binding site" evidence="2">
    <location>
        <position position="155"/>
    </location>
    <ligand>
        <name>substrate</name>
    </ligand>
</feature>
<dbReference type="CDD" id="cd04301">
    <property type="entry name" value="NAT_SF"/>
    <property type="match status" value="1"/>
</dbReference>
<evidence type="ECO:0000256" key="2">
    <source>
        <dbReference type="PIRSR" id="PIRSR620023-2"/>
    </source>
</evidence>
<dbReference type="GO" id="GO:0016758">
    <property type="term" value="F:hexosyltransferase activity"/>
    <property type="evidence" value="ECO:0007669"/>
    <property type="project" value="InterPro"/>
</dbReference>
<dbReference type="InterPro" id="IPR000182">
    <property type="entry name" value="GNAT_dom"/>
</dbReference>
<dbReference type="Gene3D" id="3.40.50.11190">
    <property type="match status" value="1"/>
</dbReference>
<dbReference type="InterPro" id="IPR020023">
    <property type="entry name" value="PseG"/>
</dbReference>
<evidence type="ECO:0000313" key="4">
    <source>
        <dbReference type="EMBL" id="XCM34889.1"/>
    </source>
</evidence>